<keyword evidence="2" id="KW-1185">Reference proteome</keyword>
<gene>
    <name evidence="1" type="ORF">ST47_g8949</name>
</gene>
<dbReference type="Proteomes" id="UP000076837">
    <property type="component" value="Unassembled WGS sequence"/>
</dbReference>
<evidence type="ECO:0000313" key="1">
    <source>
        <dbReference type="EMBL" id="KZM19882.1"/>
    </source>
</evidence>
<dbReference type="OrthoDB" id="5368934at2759"/>
<name>A0A162Y8X0_DIDRA</name>
<organism evidence="1 2">
    <name type="scientific">Didymella rabiei</name>
    <name type="common">Chickpea ascochyta blight fungus</name>
    <name type="synonym">Mycosphaerella rabiei</name>
    <dbReference type="NCBI Taxonomy" id="5454"/>
    <lineage>
        <taxon>Eukaryota</taxon>
        <taxon>Fungi</taxon>
        <taxon>Dikarya</taxon>
        <taxon>Ascomycota</taxon>
        <taxon>Pezizomycotina</taxon>
        <taxon>Dothideomycetes</taxon>
        <taxon>Pleosporomycetidae</taxon>
        <taxon>Pleosporales</taxon>
        <taxon>Pleosporineae</taxon>
        <taxon>Didymellaceae</taxon>
        <taxon>Ascochyta</taxon>
    </lineage>
</organism>
<accession>A0A162Y8X0</accession>
<dbReference type="EMBL" id="JYNV01000290">
    <property type="protein sequence ID" value="KZM19882.1"/>
    <property type="molecule type" value="Genomic_DNA"/>
</dbReference>
<sequence length="522" mass="57550">MAAISKLETLLQPHSIEAVCAADRANSKSYILIDVGRDSKGRAVPSLDRLTRKVEKCLVTEKKRVFVTTKLYIVGEWNTAEPSEEQDERKKTLACAKEWNDGVDAIRKLIAAMGKLKELVWTCGLPFMASVFNELPTNLTKLVLDLGNPVRVFDDSKVLTKLHIRADDLKPLLKQTRLLELRLLRLRDSVQFVAWKTVFLSQIPGGMRILELQMDVAPIIRSEHWRKATDVRGLTVAKPGLLEKPNKGDGGRGSLHWKFGYGEYLDGDCIRKARIQSGIEEAVPLPLECLKLDGFVIDHLPFEHELADIILLTCGEKCIDAGMRAPKTQAEPHNAWSKRVNNVACRCLIQWPNWTGIFDTEGDQRDMHGDVVTQDAGLSTPYAKYPPSASQLPLTEKTLNMKDMGDTLNNVAKADYFNMPPTLRPLSGPDTPLGAVSNLSERGSEVPTPTTTDILTVDGSLSSGSPSATSSYLFQANGGNESTPEISPTSAHCNSSFESAGSARGHKVRRSLAYNDWVFGPS</sequence>
<proteinExistence type="predicted"/>
<dbReference type="AlphaFoldDB" id="A0A162Y8X0"/>
<evidence type="ECO:0000313" key="2">
    <source>
        <dbReference type="Proteomes" id="UP000076837"/>
    </source>
</evidence>
<reference evidence="1 2" key="1">
    <citation type="journal article" date="2016" name="Sci. Rep.">
        <title>Draft genome sequencing and secretome analysis of fungal phytopathogen Ascochyta rabiei provides insight into the necrotrophic effector repertoire.</title>
        <authorList>
            <person name="Verma S."/>
            <person name="Gazara R.K."/>
            <person name="Nizam S."/>
            <person name="Parween S."/>
            <person name="Chattopadhyay D."/>
            <person name="Verma P.K."/>
        </authorList>
    </citation>
    <scope>NUCLEOTIDE SEQUENCE [LARGE SCALE GENOMIC DNA]</scope>
    <source>
        <strain evidence="1 2">ArDII</strain>
    </source>
</reference>
<protein>
    <submittedName>
        <fullName evidence="1">Uncharacterized protein</fullName>
    </submittedName>
</protein>
<comment type="caution">
    <text evidence="1">The sequence shown here is derived from an EMBL/GenBank/DDBJ whole genome shotgun (WGS) entry which is preliminary data.</text>
</comment>